<organism evidence="2">
    <name type="scientific">freshwater metagenome</name>
    <dbReference type="NCBI Taxonomy" id="449393"/>
    <lineage>
        <taxon>unclassified sequences</taxon>
        <taxon>metagenomes</taxon>
        <taxon>ecological metagenomes</taxon>
    </lineage>
</organism>
<accession>A0A6J7ARG6</accession>
<dbReference type="AlphaFoldDB" id="A0A6J7ARG6"/>
<dbReference type="InterPro" id="IPR029063">
    <property type="entry name" value="SAM-dependent_MTases_sf"/>
</dbReference>
<proteinExistence type="predicted"/>
<evidence type="ECO:0000313" key="2">
    <source>
        <dbReference type="EMBL" id="CAB4834579.1"/>
    </source>
</evidence>
<dbReference type="SUPFAM" id="SSF53335">
    <property type="entry name" value="S-adenosyl-L-methionine-dependent methyltransferases"/>
    <property type="match status" value="1"/>
</dbReference>
<dbReference type="CDD" id="cd02440">
    <property type="entry name" value="AdoMet_MTases"/>
    <property type="match status" value="1"/>
</dbReference>
<feature type="domain" description="Methyltransferase" evidence="1">
    <location>
        <begin position="87"/>
        <end position="171"/>
    </location>
</feature>
<dbReference type="EMBL" id="CAFABK010000097">
    <property type="protein sequence ID" value="CAB4834579.1"/>
    <property type="molecule type" value="Genomic_DNA"/>
</dbReference>
<dbReference type="Pfam" id="PF13649">
    <property type="entry name" value="Methyltransf_25"/>
    <property type="match status" value="1"/>
</dbReference>
<protein>
    <submittedName>
        <fullName evidence="2">Unannotated protein</fullName>
    </submittedName>
</protein>
<reference evidence="2" key="1">
    <citation type="submission" date="2020-05" db="EMBL/GenBank/DDBJ databases">
        <authorList>
            <person name="Chiriac C."/>
            <person name="Salcher M."/>
            <person name="Ghai R."/>
            <person name="Kavagutti S V."/>
        </authorList>
    </citation>
    <scope>NUCLEOTIDE SEQUENCE</scope>
</reference>
<evidence type="ECO:0000259" key="1">
    <source>
        <dbReference type="Pfam" id="PF13649"/>
    </source>
</evidence>
<name>A0A6J7ARG6_9ZZZZ</name>
<dbReference type="Gene3D" id="3.40.50.150">
    <property type="entry name" value="Vaccinia Virus protein VP39"/>
    <property type="match status" value="1"/>
</dbReference>
<dbReference type="InterPro" id="IPR041698">
    <property type="entry name" value="Methyltransf_25"/>
</dbReference>
<sequence>MARAQDFPDEPSALLAEYGVAVTANVSELAAKWSTDLASWAIPDEILSQVTTPPWVHPVAMFTVDDIIPDSMSHQVARAVVPAGGTVLDIGSGGGRAAFALVPPAATVIAVDHQQGMLDEFAKAAAQREVRHEEFLGDWPAVAGEVPKTDVVVCHHVAFNVAEIVPFLQALNSHAHQRVVLEIPFQHPLTDLNPLWKTFWDLDRPTQPTAEDLCAIARAMGFDAQMEIWLDATWGKRVALPNGERIKFARIRLCLSEDRDAEVAAALIQLGADQQRRVATIWWDVSA</sequence>
<gene>
    <name evidence="2" type="ORF">UFOPK3204_01539</name>
</gene>